<dbReference type="InterPro" id="IPR036396">
    <property type="entry name" value="Cyt_P450_sf"/>
</dbReference>
<dbReference type="PRINTS" id="PR00463">
    <property type="entry name" value="EP450I"/>
</dbReference>
<dbReference type="PRINTS" id="PR00385">
    <property type="entry name" value="P450"/>
</dbReference>
<evidence type="ECO:0008006" key="11">
    <source>
        <dbReference type="Google" id="ProtNLM"/>
    </source>
</evidence>
<dbReference type="Proteomes" id="UP001279734">
    <property type="component" value="Unassembled WGS sequence"/>
</dbReference>
<dbReference type="SUPFAM" id="SSF48264">
    <property type="entry name" value="Cytochrome P450"/>
    <property type="match status" value="1"/>
</dbReference>
<keyword evidence="6 8" id="KW-0503">Monooxygenase</keyword>
<keyword evidence="2 7" id="KW-0349">Heme</keyword>
<evidence type="ECO:0000256" key="8">
    <source>
        <dbReference type="RuleBase" id="RU000461"/>
    </source>
</evidence>
<keyword evidence="3 7" id="KW-0479">Metal-binding</keyword>
<evidence type="ECO:0000256" key="3">
    <source>
        <dbReference type="ARBA" id="ARBA00022723"/>
    </source>
</evidence>
<gene>
    <name evidence="9" type="ORF">Nepgr_029038</name>
</gene>
<dbReference type="PROSITE" id="PS00086">
    <property type="entry name" value="CYTOCHROME_P450"/>
    <property type="match status" value="1"/>
</dbReference>
<keyword evidence="5 7" id="KW-0408">Iron</keyword>
<evidence type="ECO:0000256" key="5">
    <source>
        <dbReference type="ARBA" id="ARBA00023004"/>
    </source>
</evidence>
<comment type="similarity">
    <text evidence="1 8">Belongs to the cytochrome P450 family.</text>
</comment>
<dbReference type="InterPro" id="IPR002401">
    <property type="entry name" value="Cyt_P450_E_grp-I"/>
</dbReference>
<dbReference type="CDD" id="cd11073">
    <property type="entry name" value="CYP76-like"/>
    <property type="match status" value="1"/>
</dbReference>
<feature type="binding site" description="axial binding residue" evidence="7">
    <location>
        <position position="357"/>
    </location>
    <ligand>
        <name>heme</name>
        <dbReference type="ChEBI" id="CHEBI:30413"/>
    </ligand>
    <ligandPart>
        <name>Fe</name>
        <dbReference type="ChEBI" id="CHEBI:18248"/>
    </ligandPart>
</feature>
<dbReference type="AlphaFoldDB" id="A0AAD3Y4H6"/>
<organism evidence="9 10">
    <name type="scientific">Nepenthes gracilis</name>
    <name type="common">Slender pitcher plant</name>
    <dbReference type="NCBI Taxonomy" id="150966"/>
    <lineage>
        <taxon>Eukaryota</taxon>
        <taxon>Viridiplantae</taxon>
        <taxon>Streptophyta</taxon>
        <taxon>Embryophyta</taxon>
        <taxon>Tracheophyta</taxon>
        <taxon>Spermatophyta</taxon>
        <taxon>Magnoliopsida</taxon>
        <taxon>eudicotyledons</taxon>
        <taxon>Gunneridae</taxon>
        <taxon>Pentapetalae</taxon>
        <taxon>Caryophyllales</taxon>
        <taxon>Nepenthaceae</taxon>
        <taxon>Nepenthes</taxon>
    </lineage>
</organism>
<evidence type="ECO:0000256" key="1">
    <source>
        <dbReference type="ARBA" id="ARBA00010617"/>
    </source>
</evidence>
<reference evidence="9" key="1">
    <citation type="submission" date="2023-05" db="EMBL/GenBank/DDBJ databases">
        <title>Nepenthes gracilis genome sequencing.</title>
        <authorList>
            <person name="Fukushima K."/>
        </authorList>
    </citation>
    <scope>NUCLEOTIDE SEQUENCE</scope>
    <source>
        <strain evidence="9">SING2019-196</strain>
    </source>
</reference>
<protein>
    <recommendedName>
        <fullName evidence="11">Cytochrome P450</fullName>
    </recommendedName>
</protein>
<dbReference type="PANTHER" id="PTHR47950:SF4">
    <property type="entry name" value="GERANIOL 8-HYDROXYLASE-LIKE"/>
    <property type="match status" value="1"/>
</dbReference>
<evidence type="ECO:0000313" key="9">
    <source>
        <dbReference type="EMBL" id="GMH27195.1"/>
    </source>
</evidence>
<keyword evidence="4 8" id="KW-0560">Oxidoreductase</keyword>
<dbReference type="Gene3D" id="1.10.630.10">
    <property type="entry name" value="Cytochrome P450"/>
    <property type="match status" value="1"/>
</dbReference>
<name>A0AAD3Y4H6_NEPGR</name>
<sequence>MAKEVLQKHDVSFSNRMVIDATTALDHHQTSLVFLPQSTKWRNIRRMCNSYVFSNNRLEASRENRKRKVHQLLSHVKHCCKAGTTLNIGQVAFDTTLNILSNSFFSIDLVDLRTNSGRGFKETMLGITVVGGTPNIADFFPMLKVIDPQRIRHRTRIFFQKMITIFDAIIDERLQSRKHTNFVENKDVLDDLLCIIQGNSNELELSDLPHLLLDLFVAGTDTTSTTVEWAMAELLRNPKKLKKAQTELEEMRGRHNLMEEEDISRLPYLQAIIKETLRLHPPVSFLIPRKVDKDVELCGYIVPKDAQVLVNVWAMGRDPSIWENANLFEPERFLESHIDFKGNYFELIPFGAGRRICPGLPLASRILHLILGSLIQSFNWKLDGEIAPNNMDMNDKYGFTMHKAQSLIVIPSHIF</sequence>
<dbReference type="Pfam" id="PF00067">
    <property type="entry name" value="p450"/>
    <property type="match status" value="1"/>
</dbReference>
<evidence type="ECO:0000313" key="10">
    <source>
        <dbReference type="Proteomes" id="UP001279734"/>
    </source>
</evidence>
<evidence type="ECO:0000256" key="7">
    <source>
        <dbReference type="PIRSR" id="PIRSR602401-1"/>
    </source>
</evidence>
<proteinExistence type="inferred from homology"/>
<comment type="cofactor">
    <cofactor evidence="7">
        <name>heme</name>
        <dbReference type="ChEBI" id="CHEBI:30413"/>
    </cofactor>
</comment>
<dbReference type="PANTHER" id="PTHR47950">
    <property type="entry name" value="CYTOCHROME P450, FAMILY 76, SUBFAMILY C, POLYPEPTIDE 5-RELATED"/>
    <property type="match status" value="1"/>
</dbReference>
<evidence type="ECO:0000256" key="2">
    <source>
        <dbReference type="ARBA" id="ARBA00022617"/>
    </source>
</evidence>
<keyword evidence="10" id="KW-1185">Reference proteome</keyword>
<evidence type="ECO:0000256" key="6">
    <source>
        <dbReference type="ARBA" id="ARBA00023033"/>
    </source>
</evidence>
<dbReference type="EMBL" id="BSYO01000032">
    <property type="protein sequence ID" value="GMH27195.1"/>
    <property type="molecule type" value="Genomic_DNA"/>
</dbReference>
<dbReference type="InterPro" id="IPR017972">
    <property type="entry name" value="Cyt_P450_CS"/>
</dbReference>
<dbReference type="GO" id="GO:0016705">
    <property type="term" value="F:oxidoreductase activity, acting on paired donors, with incorporation or reduction of molecular oxygen"/>
    <property type="evidence" value="ECO:0007669"/>
    <property type="project" value="InterPro"/>
</dbReference>
<dbReference type="GO" id="GO:0004497">
    <property type="term" value="F:monooxygenase activity"/>
    <property type="evidence" value="ECO:0007669"/>
    <property type="project" value="UniProtKB-KW"/>
</dbReference>
<dbReference type="GO" id="GO:0020037">
    <property type="term" value="F:heme binding"/>
    <property type="evidence" value="ECO:0007669"/>
    <property type="project" value="InterPro"/>
</dbReference>
<comment type="caution">
    <text evidence="9">The sequence shown here is derived from an EMBL/GenBank/DDBJ whole genome shotgun (WGS) entry which is preliminary data.</text>
</comment>
<dbReference type="InterPro" id="IPR001128">
    <property type="entry name" value="Cyt_P450"/>
</dbReference>
<dbReference type="GO" id="GO:0005506">
    <property type="term" value="F:iron ion binding"/>
    <property type="evidence" value="ECO:0007669"/>
    <property type="project" value="InterPro"/>
</dbReference>
<dbReference type="FunFam" id="1.10.630.10:FF:000163">
    <property type="entry name" value="Geraniol 8-hydroxylase"/>
    <property type="match status" value="1"/>
</dbReference>
<evidence type="ECO:0000256" key="4">
    <source>
        <dbReference type="ARBA" id="ARBA00023002"/>
    </source>
</evidence>
<accession>A0AAD3Y4H6</accession>